<keyword evidence="1" id="KW-0472">Membrane</keyword>
<protein>
    <submittedName>
        <fullName evidence="2">Uncharacterized protein</fullName>
    </submittedName>
</protein>
<keyword evidence="3" id="KW-1185">Reference proteome</keyword>
<sequence length="215" mass="22656">MKRRTLDILFSIGGVAIAALLLAAGIVLSANASFATTYVADQLAQQHITFKTADTLTEEEKQAPCLVEYAGQALTTGKQAECYANNFIGLHLKSTAGGKTYADLGVPQAELRTQIAAAQKAGETAKVTDLQKQLADVTAQRETVFKGETLRGLLLTTYGFSEFGTKAGQAATVAYLAAALMFLMALAGFVHAFLTPKTVPFAAVEPQVRPTPVAA</sequence>
<reference evidence="2" key="1">
    <citation type="submission" date="2021-01" db="EMBL/GenBank/DDBJ databases">
        <title>Whole genome shotgun sequence of Rhizocola hellebori NBRC 109834.</title>
        <authorList>
            <person name="Komaki H."/>
            <person name="Tamura T."/>
        </authorList>
    </citation>
    <scope>NUCLEOTIDE SEQUENCE</scope>
    <source>
        <strain evidence="2">NBRC 109834</strain>
    </source>
</reference>
<name>A0A8J3QDW4_9ACTN</name>
<organism evidence="2 3">
    <name type="scientific">Rhizocola hellebori</name>
    <dbReference type="NCBI Taxonomy" id="1392758"/>
    <lineage>
        <taxon>Bacteria</taxon>
        <taxon>Bacillati</taxon>
        <taxon>Actinomycetota</taxon>
        <taxon>Actinomycetes</taxon>
        <taxon>Micromonosporales</taxon>
        <taxon>Micromonosporaceae</taxon>
        <taxon>Rhizocola</taxon>
    </lineage>
</organism>
<gene>
    <name evidence="2" type="ORF">Rhe02_59350</name>
</gene>
<feature type="transmembrane region" description="Helical" evidence="1">
    <location>
        <begin position="173"/>
        <end position="194"/>
    </location>
</feature>
<evidence type="ECO:0000313" key="2">
    <source>
        <dbReference type="EMBL" id="GIH07868.1"/>
    </source>
</evidence>
<dbReference type="AlphaFoldDB" id="A0A8J3QDW4"/>
<evidence type="ECO:0000313" key="3">
    <source>
        <dbReference type="Proteomes" id="UP000612899"/>
    </source>
</evidence>
<accession>A0A8J3QDW4</accession>
<comment type="caution">
    <text evidence="2">The sequence shown here is derived from an EMBL/GenBank/DDBJ whole genome shotgun (WGS) entry which is preliminary data.</text>
</comment>
<keyword evidence="1" id="KW-0812">Transmembrane</keyword>
<evidence type="ECO:0000256" key="1">
    <source>
        <dbReference type="SAM" id="Phobius"/>
    </source>
</evidence>
<keyword evidence="1" id="KW-1133">Transmembrane helix</keyword>
<dbReference type="Proteomes" id="UP000612899">
    <property type="component" value="Unassembled WGS sequence"/>
</dbReference>
<dbReference type="RefSeq" id="WP_203911638.1">
    <property type="nucleotide sequence ID" value="NZ_BONY01000041.1"/>
</dbReference>
<dbReference type="EMBL" id="BONY01000041">
    <property type="protein sequence ID" value="GIH07868.1"/>
    <property type="molecule type" value="Genomic_DNA"/>
</dbReference>
<proteinExistence type="predicted"/>